<evidence type="ECO:0000259" key="21">
    <source>
        <dbReference type="PROSITE" id="PS51285"/>
    </source>
</evidence>
<feature type="binding site" evidence="14">
    <location>
        <position position="162"/>
    </location>
    <ligand>
        <name>ATP</name>
        <dbReference type="ChEBI" id="CHEBI:30616"/>
    </ligand>
</feature>
<dbReference type="PROSITE" id="PS00479">
    <property type="entry name" value="ZF_DAG_PE_1"/>
    <property type="match status" value="1"/>
</dbReference>
<dbReference type="InterPro" id="IPR002219">
    <property type="entry name" value="PKC_DAG/PE"/>
</dbReference>
<dbReference type="PROSITE" id="PS00108">
    <property type="entry name" value="PROTEIN_KINASE_ST"/>
    <property type="match status" value="1"/>
</dbReference>
<dbReference type="Pfam" id="PF25346">
    <property type="entry name" value="PH_MRCK"/>
    <property type="match status" value="1"/>
</dbReference>
<dbReference type="InterPro" id="IPR011009">
    <property type="entry name" value="Kinase-like_dom_sf"/>
</dbReference>
<dbReference type="PROSITE" id="PS50219">
    <property type="entry name" value="CNH"/>
    <property type="match status" value="1"/>
</dbReference>
<evidence type="ECO:0000259" key="18">
    <source>
        <dbReference type="PROSITE" id="PS50011"/>
    </source>
</evidence>
<feature type="coiled-coil region" evidence="15">
    <location>
        <begin position="667"/>
        <end position="1127"/>
    </location>
</feature>
<dbReference type="SUPFAM" id="SSF56112">
    <property type="entry name" value="Protein kinase-like (PK-like)"/>
    <property type="match status" value="1"/>
</dbReference>
<dbReference type="Pfam" id="PF00780">
    <property type="entry name" value="CNH"/>
    <property type="match status" value="1"/>
</dbReference>
<dbReference type="SUPFAM" id="SSF50729">
    <property type="entry name" value="PH domain-like"/>
    <property type="match status" value="1"/>
</dbReference>
<evidence type="ECO:0000256" key="2">
    <source>
        <dbReference type="ARBA" id="ARBA00022527"/>
    </source>
</evidence>
<dbReference type="PROSITE" id="PS50003">
    <property type="entry name" value="PH_DOMAIN"/>
    <property type="match status" value="1"/>
</dbReference>
<evidence type="ECO:0000256" key="4">
    <source>
        <dbReference type="ARBA" id="ARBA00022679"/>
    </source>
</evidence>
<dbReference type="PROSITE" id="PS00107">
    <property type="entry name" value="PROTEIN_KINASE_ATP"/>
    <property type="match status" value="1"/>
</dbReference>
<feature type="domain" description="AGC-kinase C-terminal" evidence="21">
    <location>
        <begin position="394"/>
        <end position="465"/>
    </location>
</feature>
<evidence type="ECO:0000256" key="8">
    <source>
        <dbReference type="ARBA" id="ARBA00022777"/>
    </source>
</evidence>
<gene>
    <name evidence="22" type="ORF">OUZ56_022741</name>
</gene>
<accession>A0ABR0AXB9</accession>
<dbReference type="PROSITE" id="PS50081">
    <property type="entry name" value="ZF_DAG_PE_2"/>
    <property type="match status" value="1"/>
</dbReference>
<dbReference type="SUPFAM" id="SSF57997">
    <property type="entry name" value="Tropomyosin"/>
    <property type="match status" value="1"/>
</dbReference>
<feature type="compositionally biased region" description="Low complexity" evidence="16">
    <location>
        <begin position="2011"/>
        <end position="2020"/>
    </location>
</feature>
<dbReference type="InterPro" id="IPR000961">
    <property type="entry name" value="AGC-kinase_C"/>
</dbReference>
<feature type="compositionally biased region" description="Polar residues" evidence="16">
    <location>
        <begin position="1906"/>
        <end position="1925"/>
    </location>
</feature>
<proteinExistence type="predicted"/>
<comment type="catalytic activity">
    <reaction evidence="13">
        <text>L-seryl-[protein] + ATP = O-phospho-L-seryl-[protein] + ADP + H(+)</text>
        <dbReference type="Rhea" id="RHEA:17989"/>
        <dbReference type="Rhea" id="RHEA-COMP:9863"/>
        <dbReference type="Rhea" id="RHEA-COMP:11604"/>
        <dbReference type="ChEBI" id="CHEBI:15378"/>
        <dbReference type="ChEBI" id="CHEBI:29999"/>
        <dbReference type="ChEBI" id="CHEBI:30616"/>
        <dbReference type="ChEBI" id="CHEBI:83421"/>
        <dbReference type="ChEBI" id="CHEBI:456216"/>
        <dbReference type="EC" id="2.7.11.1"/>
    </reaction>
</comment>
<comment type="catalytic activity">
    <reaction evidence="12">
        <text>L-threonyl-[protein] + ATP = O-phospho-L-threonyl-[protein] + ADP + H(+)</text>
        <dbReference type="Rhea" id="RHEA:46608"/>
        <dbReference type="Rhea" id="RHEA-COMP:11060"/>
        <dbReference type="Rhea" id="RHEA-COMP:11605"/>
        <dbReference type="ChEBI" id="CHEBI:15378"/>
        <dbReference type="ChEBI" id="CHEBI:30013"/>
        <dbReference type="ChEBI" id="CHEBI:30616"/>
        <dbReference type="ChEBI" id="CHEBI:61977"/>
        <dbReference type="ChEBI" id="CHEBI:456216"/>
        <dbReference type="EC" id="2.7.11.1"/>
    </reaction>
</comment>
<evidence type="ECO:0000256" key="3">
    <source>
        <dbReference type="ARBA" id="ARBA00022553"/>
    </source>
</evidence>
<feature type="coiled-coil region" evidence="15">
    <location>
        <begin position="471"/>
        <end position="552"/>
    </location>
</feature>
<dbReference type="EC" id="2.7.11.1" evidence="1"/>
<evidence type="ECO:0000256" key="14">
    <source>
        <dbReference type="PROSITE-ProRule" id="PRU10141"/>
    </source>
</evidence>
<dbReference type="SMART" id="SM00133">
    <property type="entry name" value="S_TK_X"/>
    <property type="match status" value="1"/>
</dbReference>
<keyword evidence="4" id="KW-0808">Transferase</keyword>
<evidence type="ECO:0000256" key="12">
    <source>
        <dbReference type="ARBA" id="ARBA00047899"/>
    </source>
</evidence>
<dbReference type="Gene3D" id="3.30.60.20">
    <property type="match status" value="1"/>
</dbReference>
<dbReference type="SUPFAM" id="SSF57889">
    <property type="entry name" value="Cysteine-rich domain"/>
    <property type="match status" value="1"/>
</dbReference>
<dbReference type="InterPro" id="IPR001180">
    <property type="entry name" value="CNH_dom"/>
</dbReference>
<dbReference type="Proteomes" id="UP001234178">
    <property type="component" value="Unassembled WGS sequence"/>
</dbReference>
<dbReference type="PROSITE" id="PS51285">
    <property type="entry name" value="AGC_KINASE_CTER"/>
    <property type="match status" value="1"/>
</dbReference>
<feature type="region of interest" description="Disordered" evidence="16">
    <location>
        <begin position="2004"/>
        <end position="2045"/>
    </location>
</feature>
<evidence type="ECO:0000259" key="19">
    <source>
        <dbReference type="PROSITE" id="PS50081"/>
    </source>
</evidence>
<dbReference type="Gene3D" id="2.30.29.30">
    <property type="entry name" value="Pleckstrin-homology domain (PH domain)/Phosphotyrosine-binding domain (PTB)"/>
    <property type="match status" value="1"/>
</dbReference>
<evidence type="ECO:0000256" key="6">
    <source>
        <dbReference type="ARBA" id="ARBA00022741"/>
    </source>
</evidence>
<evidence type="ECO:0000313" key="22">
    <source>
        <dbReference type="EMBL" id="KAK4029778.1"/>
    </source>
</evidence>
<dbReference type="InterPro" id="IPR017441">
    <property type="entry name" value="Protein_kinase_ATP_BS"/>
</dbReference>
<keyword evidence="5" id="KW-0479">Metal-binding</keyword>
<dbReference type="SMART" id="SM00036">
    <property type="entry name" value="CNH"/>
    <property type="match status" value="1"/>
</dbReference>
<evidence type="ECO:0000256" key="11">
    <source>
        <dbReference type="ARBA" id="ARBA00023054"/>
    </source>
</evidence>
<dbReference type="SMART" id="SM00109">
    <property type="entry name" value="C1"/>
    <property type="match status" value="1"/>
</dbReference>
<feature type="coiled-coil region" evidence="15">
    <location>
        <begin position="1167"/>
        <end position="1250"/>
    </location>
</feature>
<dbReference type="Pfam" id="PF00130">
    <property type="entry name" value="C1_1"/>
    <property type="match status" value="1"/>
</dbReference>
<feature type="domain" description="CNH" evidence="20">
    <location>
        <begin position="1635"/>
        <end position="1924"/>
    </location>
</feature>
<keyword evidence="10 14" id="KW-0067">ATP-binding</keyword>
<reference evidence="22 23" key="1">
    <citation type="journal article" date="2023" name="Nucleic Acids Res.">
        <title>The hologenome of Daphnia magna reveals possible DNA methylation and microbiome-mediated evolution of the host genome.</title>
        <authorList>
            <person name="Chaturvedi A."/>
            <person name="Li X."/>
            <person name="Dhandapani V."/>
            <person name="Marshall H."/>
            <person name="Kissane S."/>
            <person name="Cuenca-Cambronero M."/>
            <person name="Asole G."/>
            <person name="Calvet F."/>
            <person name="Ruiz-Romero M."/>
            <person name="Marangio P."/>
            <person name="Guigo R."/>
            <person name="Rago D."/>
            <person name="Mirbahai L."/>
            <person name="Eastwood N."/>
            <person name="Colbourne J.K."/>
            <person name="Zhou J."/>
            <person name="Mallon E."/>
            <person name="Orsini L."/>
        </authorList>
    </citation>
    <scope>NUCLEOTIDE SEQUENCE [LARGE SCALE GENOMIC DNA]</scope>
    <source>
        <strain evidence="22">LRV0_1</strain>
    </source>
</reference>
<dbReference type="SMART" id="SM00220">
    <property type="entry name" value="S_TKc"/>
    <property type="match status" value="1"/>
</dbReference>
<feature type="coiled-coil region" evidence="15">
    <location>
        <begin position="579"/>
        <end position="613"/>
    </location>
</feature>
<dbReference type="CDD" id="cd05601">
    <property type="entry name" value="STKc_CRIK"/>
    <property type="match status" value="1"/>
</dbReference>
<dbReference type="InterPro" id="IPR001849">
    <property type="entry name" value="PH_domain"/>
</dbReference>
<evidence type="ECO:0000256" key="13">
    <source>
        <dbReference type="ARBA" id="ARBA00048679"/>
    </source>
</evidence>
<feature type="domain" description="Phorbol-ester/DAG-type" evidence="19">
    <location>
        <begin position="1413"/>
        <end position="1462"/>
    </location>
</feature>
<keyword evidence="11 15" id="KW-0175">Coiled coil</keyword>
<organism evidence="22 23">
    <name type="scientific">Daphnia magna</name>
    <dbReference type="NCBI Taxonomy" id="35525"/>
    <lineage>
        <taxon>Eukaryota</taxon>
        <taxon>Metazoa</taxon>
        <taxon>Ecdysozoa</taxon>
        <taxon>Arthropoda</taxon>
        <taxon>Crustacea</taxon>
        <taxon>Branchiopoda</taxon>
        <taxon>Diplostraca</taxon>
        <taxon>Cladocera</taxon>
        <taxon>Anomopoda</taxon>
        <taxon>Daphniidae</taxon>
        <taxon>Daphnia</taxon>
    </lineage>
</organism>
<keyword evidence="23" id="KW-1185">Reference proteome</keyword>
<evidence type="ECO:0000256" key="7">
    <source>
        <dbReference type="ARBA" id="ARBA00022771"/>
    </source>
</evidence>
<dbReference type="Pfam" id="PF00069">
    <property type="entry name" value="Pkinase"/>
    <property type="match status" value="1"/>
</dbReference>
<dbReference type="InterPro" id="IPR057529">
    <property type="entry name" value="MRCK/ROCK_PH"/>
</dbReference>
<dbReference type="InterPro" id="IPR000719">
    <property type="entry name" value="Prot_kinase_dom"/>
</dbReference>
<keyword evidence="8" id="KW-0418">Kinase</keyword>
<evidence type="ECO:0000259" key="17">
    <source>
        <dbReference type="PROSITE" id="PS50003"/>
    </source>
</evidence>
<keyword evidence="2" id="KW-0723">Serine/threonine-protein kinase</keyword>
<dbReference type="PANTHER" id="PTHR22988">
    <property type="entry name" value="MYOTONIC DYSTROPHY S/T KINASE-RELATED"/>
    <property type="match status" value="1"/>
</dbReference>
<feature type="region of interest" description="Disordered" evidence="16">
    <location>
        <begin position="1906"/>
        <end position="1929"/>
    </location>
</feature>
<dbReference type="PROSITE" id="PS50011">
    <property type="entry name" value="PROTEIN_KINASE_DOM"/>
    <property type="match status" value="1"/>
</dbReference>
<evidence type="ECO:0000256" key="1">
    <source>
        <dbReference type="ARBA" id="ARBA00012513"/>
    </source>
</evidence>
<evidence type="ECO:0000256" key="16">
    <source>
        <dbReference type="SAM" id="MobiDB-lite"/>
    </source>
</evidence>
<evidence type="ECO:0000256" key="9">
    <source>
        <dbReference type="ARBA" id="ARBA00022833"/>
    </source>
</evidence>
<dbReference type="InterPro" id="IPR050839">
    <property type="entry name" value="Rho-assoc_Ser/Thr_Kinase"/>
</dbReference>
<dbReference type="InterPro" id="IPR046349">
    <property type="entry name" value="C1-like_sf"/>
</dbReference>
<evidence type="ECO:0000259" key="20">
    <source>
        <dbReference type="PROSITE" id="PS50219"/>
    </source>
</evidence>
<comment type="caution">
    <text evidence="22">The sequence shown here is derived from an EMBL/GenBank/DDBJ whole genome shotgun (WGS) entry which is preliminary data.</text>
</comment>
<keyword evidence="7" id="KW-0863">Zinc-finger</keyword>
<keyword evidence="6 14" id="KW-0547">Nucleotide-binding</keyword>
<feature type="domain" description="PH" evidence="17">
    <location>
        <begin position="1492"/>
        <end position="1611"/>
    </location>
</feature>
<evidence type="ECO:0000256" key="5">
    <source>
        <dbReference type="ARBA" id="ARBA00022723"/>
    </source>
</evidence>
<feature type="compositionally biased region" description="Low complexity" evidence="16">
    <location>
        <begin position="1385"/>
        <end position="1406"/>
    </location>
</feature>
<dbReference type="EMBL" id="JAOYFB010000039">
    <property type="protein sequence ID" value="KAK4029778.1"/>
    <property type="molecule type" value="Genomic_DNA"/>
</dbReference>
<dbReference type="CDD" id="cd20814">
    <property type="entry name" value="CRIK"/>
    <property type="match status" value="1"/>
</dbReference>
<dbReference type="Gene3D" id="3.30.200.20">
    <property type="entry name" value="Phosphorylase Kinase, domain 1"/>
    <property type="match status" value="1"/>
</dbReference>
<dbReference type="InterPro" id="IPR011993">
    <property type="entry name" value="PH-like_dom_sf"/>
</dbReference>
<evidence type="ECO:0000313" key="23">
    <source>
        <dbReference type="Proteomes" id="UP001234178"/>
    </source>
</evidence>
<sequence>MTLGVYNAGGKIQTNSYFSNSQHSTAGFDAKRLELKPFQIAEMTTPSSEPICVRNSLLQHILLGRRNLFDGDKDQRQLTKDGLIDALLVLYDECSTDITKKDIHTVDFVDRYQPVVTKLRKLRVNVGDFELRKVIGRGHFGEVHLVKEKQTGDVYAMKIIKKADTLAKQNISFYEEEKDIMAKAKSEWLTALHCSFQDQENLYFVMEFHPGGDLLSLLSRRDGTLAEDEARFYLAEMVLALHTLHSMGYVHRDIKPENVLLDRLGHMKLADFGSAAKLDSSGFVRSEIAIGTPEYIAPEVLLSMNNVGHFAGGYGVECDYWSLGIMAYEMVYGSTPFGAEKMTTTYGNIMNFKNSFSFPSKIVSPEFSNLISGLLCDAGSRLGYQKLIHHPFFASIDWNALREKSPPYVPVIVGLDDTSNFEDFDSDYLKAPSTINLKNAQSPSGRNLPFIGFTHIKEGSLVGQAESTASSIEYKKRIGELEAELNSKTKEISELRKQKIQQEHDNKQWNKDLQDQKIVRLEQQRDTLEKQLARAQRDADNNRRVLELEKSERLKNEAKVVEMVNDMKRNWEKIAEKNENKLRNEAQVWKQALSEAENQLAEQKEILKTSLAAVAKLEGDCENWKVKSAKYKELAARGHRMGEKRASICIQQTPPSSDALIQTQLQLEREKTAKSELMKKIQELEDQIQKSEADYNKRLESEERRWISQLNERESENQEKISYLEDKILQQKENRIKELEGSLKTYLAECQKLRERADQLQRSLDDTLQWKTGFETSFSIREGELESRVKQLEADLRSASDMRLELQKQVAEISLRETMHLQKYETIVVDMREAVERLEQKNQDLVVQLSSHESAQSSTPSVFPELEESKQKILFLEGQVTKLEQQLERSRENLTLEREKSRQTQSELWKKEKELSDAKIDLRIANRENKTSENEIAKLKEESKLWEGKLKVKEEEIESLRSDVTQAKSDLTTLKNLLTEKEKAYANNEKNLEEANKTASAARELRRELQFVKDEMSICQRLKSTLESEVQRAEDRISRFVEEKKEMQTLLQEEKKKVEEGEKNLNILKETMTLMDEQLQDYDNIVKGIDTKQSQFEKEKTELSQEIDRLKQEVRKAKQQVNEEKSLKLFTESRLRDVESRLNSCESDTESRISQLQKQTSENAITINQLNAQVSELDQQLADSEMSVKSMERKIAILDEENIKLKEESSALRTQLISVKNSNAVLSEGLEQAISKAEGYKKDIIRLEAQIDTTRVMHKERELKYDSTIAQQTKLIDFLQTKSEQPKKKSTFTDKIFGSNKKENQPSIPLAYRELESNLEKKTTQCRVLTEQLNKCKAELAAAKNEYSSRSSSAKDLTKTPTTGHDVVKCQMATPSIPHRTLSRLTQSPGTQQSSPSTSSTGLASQRMHHNIPHRLQSQMVMRATNCSVCLDSIHFGRQVSVCQECGASAHTKCAPHLPSTCGLPVGLAEHFGNVFGQEASSRNGDNIPASSLHMKGWVKIPRPGKATCWERKYMKLMGTKLCIYDHEPTSENMKPTDSFDLQPTDGSSVAIHSAVAQSDVFATAKTDVPYMFMVESVPFTTCWPGRTLLVLALSFQQKKAWVSALEAVTQGESKRQSAIQAHRKPKLVLRLENPLDVNCVVPISEGVLLIGAKEGLFSYRLQGSRKELVKIEGVTNVQQIVLVPKLSAVLMIVGVDRQLVLTELRVLQGCADTIQSAQPTLEVEVVPNCDDCHLFDISNLEKDDIFLCAATQDRVKLFKWNSNNNAFVLRKELIVSETCSCIYFTEHSVLVGCDRFYEVDLSNYSAEEFLDASDASLAYVVFGLKQVHSFPVAILDVTRRRGEIEFLLCYHEFGIFVDGYGRRSRKEDVKWTRLPLAFAYRGPYLFVLHFNSVEVMRLTSTAFRGQSKSDQPASPNDSEISQESIAPPPSVFIDMPCPRYLGPAPTPGSNYFFSNDNKVMDIVQLEAPVVLGETDGAHPVHLDDISFSGSEFSITPSIAKILDQSDDSTENSSVESSNNLPFKRIPSASEANTRNKRVKFESDL</sequence>
<dbReference type="Gene3D" id="1.10.510.10">
    <property type="entry name" value="Transferase(Phosphotransferase) domain 1"/>
    <property type="match status" value="1"/>
</dbReference>
<name>A0ABR0AXB9_9CRUS</name>
<dbReference type="PANTHER" id="PTHR22988:SF71">
    <property type="entry name" value="CITRON RHO-INTERACTING KINASE"/>
    <property type="match status" value="1"/>
</dbReference>
<dbReference type="InterPro" id="IPR008271">
    <property type="entry name" value="Ser/Thr_kinase_AS"/>
</dbReference>
<feature type="domain" description="Protein kinase" evidence="18">
    <location>
        <begin position="129"/>
        <end position="393"/>
    </location>
</feature>
<evidence type="ECO:0000256" key="15">
    <source>
        <dbReference type="SAM" id="Coils"/>
    </source>
</evidence>
<feature type="compositionally biased region" description="Polar residues" evidence="16">
    <location>
        <begin position="1346"/>
        <end position="1363"/>
    </location>
</feature>
<protein>
    <recommendedName>
        <fullName evidence="1">non-specific serine/threonine protein kinase</fullName>
        <ecNumber evidence="1">2.7.11.1</ecNumber>
    </recommendedName>
</protein>
<dbReference type="InterPro" id="IPR037708">
    <property type="entry name" value="CRIK_dom"/>
</dbReference>
<feature type="region of interest" description="Disordered" evidence="16">
    <location>
        <begin position="1344"/>
        <end position="1406"/>
    </location>
</feature>
<keyword evidence="9" id="KW-0862">Zinc</keyword>
<evidence type="ECO:0000256" key="10">
    <source>
        <dbReference type="ARBA" id="ARBA00022840"/>
    </source>
</evidence>
<keyword evidence="3" id="KW-0597">Phosphoprotein</keyword>